<dbReference type="GO" id="GO:0007264">
    <property type="term" value="P:small GTPase-mediated signal transduction"/>
    <property type="evidence" value="ECO:0007669"/>
    <property type="project" value="InterPro"/>
</dbReference>
<dbReference type="PANTHER" id="PTHR23317">
    <property type="entry name" value="DEDICATOR OF CYTOKINESIS DOCK"/>
    <property type="match status" value="1"/>
</dbReference>
<feature type="non-terminal residue" evidence="1">
    <location>
        <position position="121"/>
    </location>
</feature>
<dbReference type="GO" id="GO:0005085">
    <property type="term" value="F:guanyl-nucleotide exchange factor activity"/>
    <property type="evidence" value="ECO:0007669"/>
    <property type="project" value="InterPro"/>
</dbReference>
<name>A7T5C0_NEMVE</name>
<dbReference type="AlphaFoldDB" id="A7T5C0"/>
<organism evidence="1 2">
    <name type="scientific">Nematostella vectensis</name>
    <name type="common">Starlet sea anemone</name>
    <dbReference type="NCBI Taxonomy" id="45351"/>
    <lineage>
        <taxon>Eukaryota</taxon>
        <taxon>Metazoa</taxon>
        <taxon>Cnidaria</taxon>
        <taxon>Anthozoa</taxon>
        <taxon>Hexacorallia</taxon>
        <taxon>Actiniaria</taxon>
        <taxon>Edwardsiidae</taxon>
        <taxon>Nematostella</taxon>
    </lineage>
</organism>
<protein>
    <submittedName>
        <fullName evidence="1">Uncharacterized protein</fullName>
    </submittedName>
</protein>
<dbReference type="EMBL" id="DS471116">
    <property type="protein sequence ID" value="EDO28844.1"/>
    <property type="molecule type" value="Genomic_DNA"/>
</dbReference>
<dbReference type="InterPro" id="IPR026791">
    <property type="entry name" value="DOCK"/>
</dbReference>
<dbReference type="STRING" id="45351.A7T5C0"/>
<dbReference type="InParanoid" id="A7T5C0"/>
<gene>
    <name evidence="1" type="ORF">NEMVEDRAFT_v1g7968</name>
</gene>
<dbReference type="PhylomeDB" id="A7T5C0"/>
<accession>A7T5C0</accession>
<evidence type="ECO:0000313" key="1">
    <source>
        <dbReference type="EMBL" id="EDO28844.1"/>
    </source>
</evidence>
<dbReference type="Proteomes" id="UP000001593">
    <property type="component" value="Unassembled WGS sequence"/>
</dbReference>
<dbReference type="eggNOG" id="KOG1997">
    <property type="taxonomic scope" value="Eukaryota"/>
</dbReference>
<evidence type="ECO:0000313" key="2">
    <source>
        <dbReference type="Proteomes" id="UP000001593"/>
    </source>
</evidence>
<sequence length="121" mass="13447">QLRLELLRIVCSHEHYVTLNLPYPTSLTTSGDTLTPGSSMAELSVAFRQQHFLVGLLLSELAMALEGDFNLQSQAIDTIRDLLACHDSDTRFDDPVCRRRVAALYLPLLGVVIDARTQLHG</sequence>
<keyword evidence="2" id="KW-1185">Reference proteome</keyword>
<dbReference type="PANTHER" id="PTHR23317:SF76">
    <property type="entry name" value="LD20667P"/>
    <property type="match status" value="1"/>
</dbReference>
<dbReference type="HOGENOM" id="CLU_2043937_0_0_1"/>
<feature type="non-terminal residue" evidence="1">
    <location>
        <position position="1"/>
    </location>
</feature>
<proteinExistence type="predicted"/>
<reference evidence="1 2" key="1">
    <citation type="journal article" date="2007" name="Science">
        <title>Sea anemone genome reveals ancestral eumetazoan gene repertoire and genomic organization.</title>
        <authorList>
            <person name="Putnam N.H."/>
            <person name="Srivastava M."/>
            <person name="Hellsten U."/>
            <person name="Dirks B."/>
            <person name="Chapman J."/>
            <person name="Salamov A."/>
            <person name="Terry A."/>
            <person name="Shapiro H."/>
            <person name="Lindquist E."/>
            <person name="Kapitonov V.V."/>
            <person name="Jurka J."/>
            <person name="Genikhovich G."/>
            <person name="Grigoriev I.V."/>
            <person name="Lucas S.M."/>
            <person name="Steele R.E."/>
            <person name="Finnerty J.R."/>
            <person name="Technau U."/>
            <person name="Martindale M.Q."/>
            <person name="Rokhsar D.S."/>
        </authorList>
    </citation>
    <scope>NUCLEOTIDE SEQUENCE [LARGE SCALE GENOMIC DNA]</scope>
    <source>
        <strain evidence="2">CH2 X CH6</strain>
    </source>
</reference>